<dbReference type="AlphaFoldDB" id="A0AAX6GYY5"/>
<reference evidence="1" key="2">
    <citation type="submission" date="2023-04" db="EMBL/GenBank/DDBJ databases">
        <authorList>
            <person name="Bruccoleri R.E."/>
            <person name="Oakeley E.J."/>
            <person name="Faust A.-M."/>
            <person name="Dessus-Babus S."/>
            <person name="Altorfer M."/>
            <person name="Burckhardt D."/>
            <person name="Oertli M."/>
            <person name="Naumann U."/>
            <person name="Petersen F."/>
            <person name="Wong J."/>
        </authorList>
    </citation>
    <scope>NUCLEOTIDE SEQUENCE</scope>
    <source>
        <strain evidence="1">GSM-AAB239-AS_SAM_17_03QT</strain>
        <tissue evidence="1">Leaf</tissue>
    </source>
</reference>
<comment type="caution">
    <text evidence="1">The sequence shown here is derived from an EMBL/GenBank/DDBJ whole genome shotgun (WGS) entry which is preliminary data.</text>
</comment>
<organism evidence="1 2">
    <name type="scientific">Iris pallida</name>
    <name type="common">Sweet iris</name>
    <dbReference type="NCBI Taxonomy" id="29817"/>
    <lineage>
        <taxon>Eukaryota</taxon>
        <taxon>Viridiplantae</taxon>
        <taxon>Streptophyta</taxon>
        <taxon>Embryophyta</taxon>
        <taxon>Tracheophyta</taxon>
        <taxon>Spermatophyta</taxon>
        <taxon>Magnoliopsida</taxon>
        <taxon>Liliopsida</taxon>
        <taxon>Asparagales</taxon>
        <taxon>Iridaceae</taxon>
        <taxon>Iridoideae</taxon>
        <taxon>Irideae</taxon>
        <taxon>Iris</taxon>
    </lineage>
</organism>
<keyword evidence="2" id="KW-1185">Reference proteome</keyword>
<name>A0AAX6GYY5_IRIPA</name>
<evidence type="ECO:0000313" key="2">
    <source>
        <dbReference type="Proteomes" id="UP001140949"/>
    </source>
</evidence>
<gene>
    <name evidence="1" type="ORF">M6B38_339570</name>
</gene>
<accession>A0AAX6GYY5</accession>
<evidence type="ECO:0000313" key="1">
    <source>
        <dbReference type="EMBL" id="KAJ6833541.1"/>
    </source>
</evidence>
<protein>
    <submittedName>
        <fullName evidence="1">UDP-glucose 4-epimerase GEPI48-like</fullName>
    </submittedName>
</protein>
<dbReference type="Proteomes" id="UP001140949">
    <property type="component" value="Unassembled WGS sequence"/>
</dbReference>
<sequence length="66" mass="7645">MPFVQQEAGRFEVTREDVAKGFLASHTICHGREVQDDEKIVYVSEVIKPEARFMMVHKMESLCFVN</sequence>
<reference evidence="1" key="1">
    <citation type="journal article" date="2023" name="GigaByte">
        <title>Genome assembly of the bearded iris, Iris pallida Lam.</title>
        <authorList>
            <person name="Bruccoleri R.E."/>
            <person name="Oakeley E.J."/>
            <person name="Faust A.M.E."/>
            <person name="Altorfer M."/>
            <person name="Dessus-Babus S."/>
            <person name="Burckhardt D."/>
            <person name="Oertli M."/>
            <person name="Naumann U."/>
            <person name="Petersen F."/>
            <person name="Wong J."/>
        </authorList>
    </citation>
    <scope>NUCLEOTIDE SEQUENCE</scope>
    <source>
        <strain evidence="1">GSM-AAB239-AS_SAM_17_03QT</strain>
    </source>
</reference>
<dbReference type="EMBL" id="JANAVB010014860">
    <property type="protein sequence ID" value="KAJ6833541.1"/>
    <property type="molecule type" value="Genomic_DNA"/>
</dbReference>
<proteinExistence type="predicted"/>